<keyword evidence="2" id="KW-1185">Reference proteome</keyword>
<sequence>MNQKRALLFEVLASEIDDKLEKDMLEFINVESAIEEEDLFNYFQGISCEDILYWLEEYEAKWNPDCRIYEIVNDQINFYFSDQQLIIKKSLDYFNIPKENIPKFIKSLSNEVSPKRKYQIEKWYETVYDFIGVLYYFRFVEKLEKSEIAHIMGIQVNPLHIHLYNFCWHYSNNFDENTKEYEREKSKLQAVFKKAKTNALKLKESEHPMLIKSLNRVKIKKNSYIKLGFRTKDDYIKTFYHLIFIDKLVPKELMVIFNLPYSTIQSRLRNLGFNINIKDAIVKKMENGNQDYEKSIRTGKITRLNSRYRHLSDSTINENYARELLDKYSYEYFDSNVYDFVVGVNNVGLLLQKEVDIPVIICNRRKNKWYKFAIEYNGPYHSKEKDFTKANIAEERGWIYIAIVEEKNSSASNNRKIIQGWVREVCMEMKRYIGDE</sequence>
<dbReference type="EMBL" id="CP151651">
    <property type="protein sequence ID" value="WZP09546.1"/>
    <property type="molecule type" value="Genomic_DNA"/>
</dbReference>
<protein>
    <recommendedName>
        <fullName evidence="3">DUF2726 domain-containing protein</fullName>
    </recommendedName>
</protein>
<accession>A0ABZ2ZND0</accession>
<gene>
    <name evidence="1" type="ORF">AADC60_10560</name>
</gene>
<evidence type="ECO:0000313" key="2">
    <source>
        <dbReference type="Proteomes" id="UP001472074"/>
    </source>
</evidence>
<dbReference type="Proteomes" id="UP001472074">
    <property type="component" value="Chromosome"/>
</dbReference>
<reference evidence="1 2" key="1">
    <citation type="submission" date="2024-04" db="EMBL/GenBank/DDBJ databases">
        <title>Screening of coral probiotics and analysis of their probiotic properties.</title>
        <authorList>
            <person name="Wang S."/>
        </authorList>
    </citation>
    <scope>NUCLEOTIDE SEQUENCE [LARGE SCALE GENOMIC DNA]</scope>
    <source>
        <strain evidence="1 2">GXU-Z9</strain>
    </source>
</reference>
<proteinExistence type="predicted"/>
<organism evidence="1 2">
    <name type="scientific">Cytobacillus pseudoceanisediminis</name>
    <dbReference type="NCBI Taxonomy" id="3051614"/>
    <lineage>
        <taxon>Bacteria</taxon>
        <taxon>Bacillati</taxon>
        <taxon>Bacillota</taxon>
        <taxon>Bacilli</taxon>
        <taxon>Bacillales</taxon>
        <taxon>Bacillaceae</taxon>
        <taxon>Cytobacillus</taxon>
    </lineage>
</organism>
<evidence type="ECO:0008006" key="3">
    <source>
        <dbReference type="Google" id="ProtNLM"/>
    </source>
</evidence>
<evidence type="ECO:0000313" key="1">
    <source>
        <dbReference type="EMBL" id="WZP09546.1"/>
    </source>
</evidence>
<dbReference type="RefSeq" id="WP_342026099.1">
    <property type="nucleotide sequence ID" value="NZ_CP151651.1"/>
</dbReference>
<name>A0ABZ2ZND0_9BACI</name>